<dbReference type="Gene3D" id="3.40.50.1820">
    <property type="entry name" value="alpha/beta hydrolase"/>
    <property type="match status" value="1"/>
</dbReference>
<dbReference type="PRINTS" id="PR00111">
    <property type="entry name" value="ABHYDROLASE"/>
</dbReference>
<protein>
    <submittedName>
        <fullName evidence="2">Alpha/beta hydrolase</fullName>
    </submittedName>
</protein>
<comment type="caution">
    <text evidence="2">The sequence shown here is derived from an EMBL/GenBank/DDBJ whole genome shotgun (WGS) entry which is preliminary data.</text>
</comment>
<keyword evidence="3" id="KW-1185">Reference proteome</keyword>
<dbReference type="SUPFAM" id="SSF53474">
    <property type="entry name" value="alpha/beta-Hydrolases"/>
    <property type="match status" value="1"/>
</dbReference>
<accession>A0A848KDT1</accession>
<dbReference type="Pfam" id="PF00561">
    <property type="entry name" value="Abhydrolase_1"/>
    <property type="match status" value="1"/>
</dbReference>
<dbReference type="InterPro" id="IPR029058">
    <property type="entry name" value="AB_hydrolase_fold"/>
</dbReference>
<reference evidence="2 3" key="2">
    <citation type="submission" date="2020-06" db="EMBL/GenBank/DDBJ databases">
        <title>Antribacter stalactiti gen. nov., sp. nov., a new member of the family Nacardiaceae isolated from a cave.</title>
        <authorList>
            <person name="Kim I.S."/>
        </authorList>
    </citation>
    <scope>NUCLEOTIDE SEQUENCE [LARGE SCALE GENOMIC DNA]</scope>
    <source>
        <strain evidence="2 3">YC2-7</strain>
    </source>
</reference>
<dbReference type="GO" id="GO:0016020">
    <property type="term" value="C:membrane"/>
    <property type="evidence" value="ECO:0007669"/>
    <property type="project" value="TreeGrafter"/>
</dbReference>
<dbReference type="GO" id="GO:0016787">
    <property type="term" value="F:hydrolase activity"/>
    <property type="evidence" value="ECO:0007669"/>
    <property type="project" value="UniProtKB-KW"/>
</dbReference>
<gene>
    <name evidence="2" type="ORF">FGL95_15225</name>
</gene>
<dbReference type="Proteomes" id="UP000535543">
    <property type="component" value="Unassembled WGS sequence"/>
</dbReference>
<evidence type="ECO:0000259" key="1">
    <source>
        <dbReference type="Pfam" id="PF00561"/>
    </source>
</evidence>
<feature type="domain" description="AB hydrolase-1" evidence="1">
    <location>
        <begin position="21"/>
        <end position="242"/>
    </location>
</feature>
<dbReference type="RefSeq" id="WP_169588306.1">
    <property type="nucleotide sequence ID" value="NZ_VCQU01000005.1"/>
</dbReference>
<reference evidence="2 3" key="1">
    <citation type="submission" date="2019-05" db="EMBL/GenBank/DDBJ databases">
        <authorList>
            <person name="Lee S.D."/>
        </authorList>
    </citation>
    <scope>NUCLEOTIDE SEQUENCE [LARGE SCALE GENOMIC DNA]</scope>
    <source>
        <strain evidence="2 3">YC2-7</strain>
    </source>
</reference>
<proteinExistence type="predicted"/>
<dbReference type="EMBL" id="VCQU01000005">
    <property type="protein sequence ID" value="NMN96391.1"/>
    <property type="molecule type" value="Genomic_DNA"/>
</dbReference>
<sequence length="263" mass="28145">MSTIDRNGVTLAYEDVGVGAPPMLFVHGAYCTRADFVSLVAHYRPQHRVIAVDLRGHGESDTPDQVYSVSAFADDLAWLCAQLGVHRPIVVGHSLGGQVALQLAADHPELPAAIVALDSTIAPPDGTGDMLQPFTDAMTTPGYLEALHQFMAVTVLPTDTRTHAAGVLDRMNTVPQHVVASTWINGLVGWDSAPAASACRVPFLYIDHGAPNCDLARLAELCPQLTVDRTDGVGHWALLEAPDQVMSIVDRFLEATIDQGVPR</sequence>
<name>A0A848KDT1_9NOCA</name>
<dbReference type="PANTHER" id="PTHR43798:SF33">
    <property type="entry name" value="HYDROLASE, PUTATIVE (AFU_ORTHOLOGUE AFUA_2G14860)-RELATED"/>
    <property type="match status" value="1"/>
</dbReference>
<evidence type="ECO:0000313" key="2">
    <source>
        <dbReference type="EMBL" id="NMN96391.1"/>
    </source>
</evidence>
<dbReference type="AlphaFoldDB" id="A0A848KDT1"/>
<organism evidence="2 3">
    <name type="scientific">Antrihabitans stalactiti</name>
    <dbReference type="NCBI Taxonomy" id="2584121"/>
    <lineage>
        <taxon>Bacteria</taxon>
        <taxon>Bacillati</taxon>
        <taxon>Actinomycetota</taxon>
        <taxon>Actinomycetes</taxon>
        <taxon>Mycobacteriales</taxon>
        <taxon>Nocardiaceae</taxon>
        <taxon>Antrihabitans</taxon>
    </lineage>
</organism>
<evidence type="ECO:0000313" key="3">
    <source>
        <dbReference type="Proteomes" id="UP000535543"/>
    </source>
</evidence>
<dbReference type="PANTHER" id="PTHR43798">
    <property type="entry name" value="MONOACYLGLYCEROL LIPASE"/>
    <property type="match status" value="1"/>
</dbReference>
<dbReference type="InterPro" id="IPR050266">
    <property type="entry name" value="AB_hydrolase_sf"/>
</dbReference>
<dbReference type="InterPro" id="IPR000073">
    <property type="entry name" value="AB_hydrolase_1"/>
</dbReference>
<keyword evidence="2" id="KW-0378">Hydrolase</keyword>